<gene>
    <name evidence="2" type="ORF">CR513_08432</name>
</gene>
<dbReference type="AlphaFoldDB" id="A0A371HXF5"/>
<evidence type="ECO:0000313" key="3">
    <source>
        <dbReference type="Proteomes" id="UP000257109"/>
    </source>
</evidence>
<keyword evidence="3" id="KW-1185">Reference proteome</keyword>
<dbReference type="STRING" id="157652.A0A371HXF5"/>
<dbReference type="Proteomes" id="UP000257109">
    <property type="component" value="Unassembled WGS sequence"/>
</dbReference>
<sequence length="255" mass="30386">MLFYMVTWMKKYTWSNLLFPRAWFGKFSHVVHNFETTSEADHSVFYYHSSFGKCVYLVVYVDDIVIPRNDDIKFFQLKQYLFNHFQTKDFGYLKYFLGIERKYALDILQETSMSNCMLVDSPMDQNMKLMVKHGEPYFDPERYKRLVGKLIYLTITRLDISFAVGVAPYVDHWVATVLCILRYIKKTPDKIYYIRIRETPIYLVIVMVIGQDLPLIDNLLQVFAYLLGEIWSLGKVRSKIMLLVLVLKENIRLWL</sequence>
<dbReference type="EMBL" id="QJKJ01001462">
    <property type="protein sequence ID" value="RDY07459.1"/>
    <property type="molecule type" value="Genomic_DNA"/>
</dbReference>
<comment type="caution">
    <text evidence="2">The sequence shown here is derived from an EMBL/GenBank/DDBJ whole genome shotgun (WGS) entry which is preliminary data.</text>
</comment>
<name>A0A371HXF5_MUCPR</name>
<dbReference type="InterPro" id="IPR013103">
    <property type="entry name" value="RVT_2"/>
</dbReference>
<dbReference type="PANTHER" id="PTHR11439">
    <property type="entry name" value="GAG-POL-RELATED RETROTRANSPOSON"/>
    <property type="match status" value="1"/>
</dbReference>
<evidence type="ECO:0000259" key="1">
    <source>
        <dbReference type="Pfam" id="PF07727"/>
    </source>
</evidence>
<dbReference type="PANTHER" id="PTHR11439:SF485">
    <property type="entry name" value="REVERSE TRANSCRIPTASE TY1_COPIA-TYPE DOMAIN-CONTAINING PROTEIN"/>
    <property type="match status" value="1"/>
</dbReference>
<dbReference type="OrthoDB" id="1434533at2759"/>
<reference evidence="2" key="1">
    <citation type="submission" date="2018-05" db="EMBL/GenBank/DDBJ databases">
        <title>Draft genome of Mucuna pruriens seed.</title>
        <authorList>
            <person name="Nnadi N.E."/>
            <person name="Vos R."/>
            <person name="Hasami M.H."/>
            <person name="Devisetty U.K."/>
            <person name="Aguiy J.C."/>
        </authorList>
    </citation>
    <scope>NUCLEOTIDE SEQUENCE [LARGE SCALE GENOMIC DNA]</scope>
    <source>
        <strain evidence="2">JCA_2017</strain>
    </source>
</reference>
<evidence type="ECO:0000313" key="2">
    <source>
        <dbReference type="EMBL" id="RDY07459.1"/>
    </source>
</evidence>
<feature type="non-terminal residue" evidence="2">
    <location>
        <position position="1"/>
    </location>
</feature>
<organism evidence="2 3">
    <name type="scientific">Mucuna pruriens</name>
    <name type="common">Velvet bean</name>
    <name type="synonym">Dolichos pruriens</name>
    <dbReference type="NCBI Taxonomy" id="157652"/>
    <lineage>
        <taxon>Eukaryota</taxon>
        <taxon>Viridiplantae</taxon>
        <taxon>Streptophyta</taxon>
        <taxon>Embryophyta</taxon>
        <taxon>Tracheophyta</taxon>
        <taxon>Spermatophyta</taxon>
        <taxon>Magnoliopsida</taxon>
        <taxon>eudicotyledons</taxon>
        <taxon>Gunneridae</taxon>
        <taxon>Pentapetalae</taxon>
        <taxon>rosids</taxon>
        <taxon>fabids</taxon>
        <taxon>Fabales</taxon>
        <taxon>Fabaceae</taxon>
        <taxon>Papilionoideae</taxon>
        <taxon>50 kb inversion clade</taxon>
        <taxon>NPAAA clade</taxon>
        <taxon>indigoferoid/millettioid clade</taxon>
        <taxon>Phaseoleae</taxon>
        <taxon>Mucuna</taxon>
    </lineage>
</organism>
<accession>A0A371HXF5</accession>
<feature type="domain" description="Reverse transcriptase Ty1/copia-type" evidence="1">
    <location>
        <begin position="20"/>
        <end position="102"/>
    </location>
</feature>
<dbReference type="Pfam" id="PF07727">
    <property type="entry name" value="RVT_2"/>
    <property type="match status" value="1"/>
</dbReference>
<proteinExistence type="predicted"/>
<protein>
    <submittedName>
        <fullName evidence="2">Mitochondrial protein</fullName>
    </submittedName>
</protein>